<evidence type="ECO:0000256" key="4">
    <source>
        <dbReference type="ARBA" id="ARBA00022771"/>
    </source>
</evidence>
<evidence type="ECO:0000256" key="6">
    <source>
        <dbReference type="ARBA" id="ARBA00023015"/>
    </source>
</evidence>
<dbReference type="EMBL" id="CALSGD010001629">
    <property type="protein sequence ID" value="CAH7436203.1"/>
    <property type="molecule type" value="Genomic_DNA"/>
</dbReference>
<dbReference type="SUPFAM" id="SSF57667">
    <property type="entry name" value="beta-beta-alpha zinc fingers"/>
    <property type="match status" value="2"/>
</dbReference>
<dbReference type="InterPro" id="IPR036236">
    <property type="entry name" value="Znf_C2H2_sf"/>
</dbReference>
<comment type="subcellular location">
    <subcellularLocation>
        <location evidence="1">Nucleus</location>
    </subcellularLocation>
</comment>
<keyword evidence="13" id="KW-1185">Reference proteome</keyword>
<evidence type="ECO:0000256" key="8">
    <source>
        <dbReference type="ARBA" id="ARBA00023242"/>
    </source>
</evidence>
<evidence type="ECO:0000313" key="13">
    <source>
        <dbReference type="Proteomes" id="UP001152836"/>
    </source>
</evidence>
<organism evidence="12 13">
    <name type="scientific">Phodopus roborovskii</name>
    <name type="common">Roborovski's desert hamster</name>
    <name type="synonym">Cricetulus roborovskii</name>
    <dbReference type="NCBI Taxonomy" id="109678"/>
    <lineage>
        <taxon>Eukaryota</taxon>
        <taxon>Metazoa</taxon>
        <taxon>Chordata</taxon>
        <taxon>Craniata</taxon>
        <taxon>Vertebrata</taxon>
        <taxon>Euteleostomi</taxon>
        <taxon>Mammalia</taxon>
        <taxon>Eutheria</taxon>
        <taxon>Euarchontoglires</taxon>
        <taxon>Glires</taxon>
        <taxon>Rodentia</taxon>
        <taxon>Myomorpha</taxon>
        <taxon>Muroidea</taxon>
        <taxon>Cricetidae</taxon>
        <taxon>Cricetinae</taxon>
        <taxon>Phodopus</taxon>
    </lineage>
</organism>
<dbReference type="FunFam" id="3.30.160.60:FF:000262">
    <property type="entry name" value="PR domain zinc finger protein 1"/>
    <property type="match status" value="1"/>
</dbReference>
<dbReference type="GO" id="GO:0000981">
    <property type="term" value="F:DNA-binding transcription factor activity, RNA polymerase II-specific"/>
    <property type="evidence" value="ECO:0007669"/>
    <property type="project" value="TreeGrafter"/>
</dbReference>
<dbReference type="CDD" id="cd00065">
    <property type="entry name" value="FYVE_like_SF"/>
    <property type="match status" value="1"/>
</dbReference>
<dbReference type="AlphaFoldDB" id="A0AAV0ADN2"/>
<dbReference type="SMART" id="SM00355">
    <property type="entry name" value="ZnF_C2H2"/>
    <property type="match status" value="4"/>
</dbReference>
<dbReference type="FunFam" id="3.30.160.60:FF:000060">
    <property type="entry name" value="zinc finger protein 436"/>
    <property type="match status" value="1"/>
</dbReference>
<dbReference type="InterPro" id="IPR013087">
    <property type="entry name" value="Znf_C2H2_type"/>
</dbReference>
<dbReference type="PANTHER" id="PTHR23235">
    <property type="entry name" value="KRUEPPEL-LIKE TRANSCRIPTION FACTOR"/>
    <property type="match status" value="1"/>
</dbReference>
<evidence type="ECO:0000256" key="1">
    <source>
        <dbReference type="ARBA" id="ARBA00004123"/>
    </source>
</evidence>
<evidence type="ECO:0000256" key="9">
    <source>
        <dbReference type="PROSITE-ProRule" id="PRU00042"/>
    </source>
</evidence>
<dbReference type="GO" id="GO:0008270">
    <property type="term" value="F:zinc ion binding"/>
    <property type="evidence" value="ECO:0007669"/>
    <property type="project" value="UniProtKB-KW"/>
</dbReference>
<reference evidence="12" key="1">
    <citation type="submission" date="2022-06" db="EMBL/GenBank/DDBJ databases">
        <authorList>
            <person name="Andreotti S."/>
            <person name="Wyler E."/>
        </authorList>
    </citation>
    <scope>NUCLEOTIDE SEQUENCE</scope>
</reference>
<keyword evidence="6" id="KW-0805">Transcription regulation</keyword>
<evidence type="ECO:0000313" key="12">
    <source>
        <dbReference type="EMBL" id="CAH7436203.1"/>
    </source>
</evidence>
<evidence type="ECO:0000256" key="3">
    <source>
        <dbReference type="ARBA" id="ARBA00022737"/>
    </source>
</evidence>
<protein>
    <submittedName>
        <fullName evidence="12">Zfp683 protein</fullName>
    </submittedName>
</protein>
<evidence type="ECO:0000256" key="2">
    <source>
        <dbReference type="ARBA" id="ARBA00022723"/>
    </source>
</evidence>
<feature type="domain" description="C2H2-type" evidence="11">
    <location>
        <begin position="331"/>
        <end position="358"/>
    </location>
</feature>
<accession>A0AAV0ADN2</accession>
<gene>
    <name evidence="12" type="primary">Zfp683</name>
    <name evidence="12" type="ORF">PHOROB_LOCUS17056</name>
</gene>
<sequence>MADHGPGLQCGLRSILWPLQPWMRIPPKFTLVSSANTSQPLPNTMDTHDLSWANWMCPLPLAPAKSSLLAWPQGSDLYPYTLQKTFLGLREDASNIKLQPPGLHKDSMDSEELTTKDSTNRDEMGNQLKRGSCLFLPPHTSSLDFRMNRKSPSSSTFWPWLLPTVISRELPIHTYPVFPGYPYLLPPPYLFTYAALPSVQCPNLFTMPPDHSYPTVAASSLLTTDNGTGPHITQEKPLLLYSGSFQSAGHNLYPKVRSQSSRDDSTFSLGQAGVAAPAKQPGSQAGIVTLPYPLKKKNGKILYECNECGKNFGQLSNLKVHLRVHSGERPFQCALCQKSFTQLAHLQKHHLVHTGERPHQCRMCHKRFSSSSNLKSHLRLHSGAHPFQCNVCSSRFTAHVHQKLHHRLQSPWPRSLAHTHMLLTSHTCFAQWRQGPLGLVEASSEKMGWDVDRVKVSSVSQGKQGQPA</sequence>
<keyword evidence="8" id="KW-0539">Nucleus</keyword>
<proteinExistence type="predicted"/>
<keyword evidence="4 9" id="KW-0863">Zinc-finger</keyword>
<feature type="domain" description="C2H2-type" evidence="11">
    <location>
        <begin position="359"/>
        <end position="386"/>
    </location>
</feature>
<keyword evidence="2" id="KW-0479">Metal-binding</keyword>
<dbReference type="PROSITE" id="PS50157">
    <property type="entry name" value="ZINC_FINGER_C2H2_2"/>
    <property type="match status" value="3"/>
</dbReference>
<dbReference type="PROSITE" id="PS00028">
    <property type="entry name" value="ZINC_FINGER_C2H2_1"/>
    <property type="match status" value="3"/>
</dbReference>
<dbReference type="GO" id="GO:0005634">
    <property type="term" value="C:nucleus"/>
    <property type="evidence" value="ECO:0007669"/>
    <property type="project" value="UniProtKB-SubCell"/>
</dbReference>
<dbReference type="Gene3D" id="3.30.160.60">
    <property type="entry name" value="Classic Zinc Finger"/>
    <property type="match status" value="3"/>
</dbReference>
<feature type="compositionally biased region" description="Basic and acidic residues" evidence="10">
    <location>
        <begin position="103"/>
        <end position="123"/>
    </location>
</feature>
<dbReference type="GO" id="GO:0000978">
    <property type="term" value="F:RNA polymerase II cis-regulatory region sequence-specific DNA binding"/>
    <property type="evidence" value="ECO:0007669"/>
    <property type="project" value="TreeGrafter"/>
</dbReference>
<dbReference type="Pfam" id="PF00096">
    <property type="entry name" value="zf-C2H2"/>
    <property type="match status" value="3"/>
</dbReference>
<dbReference type="PANTHER" id="PTHR23235:SF120">
    <property type="entry name" value="KRUPPEL-LIKE FACTOR 15"/>
    <property type="match status" value="1"/>
</dbReference>
<dbReference type="FunFam" id="3.30.160.60:FF:001272">
    <property type="entry name" value="Zinc finger protein 683"/>
    <property type="match status" value="1"/>
</dbReference>
<keyword evidence="3" id="KW-0677">Repeat</keyword>
<evidence type="ECO:0000259" key="11">
    <source>
        <dbReference type="PROSITE" id="PS50157"/>
    </source>
</evidence>
<name>A0AAV0ADN2_PHORO</name>
<keyword evidence="5" id="KW-0862">Zinc</keyword>
<comment type="caution">
    <text evidence="12">The sequence shown here is derived from an EMBL/GenBank/DDBJ whole genome shotgun (WGS) entry which is preliminary data.</text>
</comment>
<feature type="domain" description="C2H2-type" evidence="11">
    <location>
        <begin position="303"/>
        <end position="330"/>
    </location>
</feature>
<evidence type="ECO:0000256" key="10">
    <source>
        <dbReference type="SAM" id="MobiDB-lite"/>
    </source>
</evidence>
<keyword evidence="7" id="KW-0804">Transcription</keyword>
<evidence type="ECO:0000256" key="5">
    <source>
        <dbReference type="ARBA" id="ARBA00022833"/>
    </source>
</evidence>
<feature type="region of interest" description="Disordered" evidence="10">
    <location>
        <begin position="98"/>
        <end position="123"/>
    </location>
</feature>
<dbReference type="Proteomes" id="UP001152836">
    <property type="component" value="Unassembled WGS sequence"/>
</dbReference>
<evidence type="ECO:0000256" key="7">
    <source>
        <dbReference type="ARBA" id="ARBA00023163"/>
    </source>
</evidence>